<evidence type="ECO:0000256" key="5">
    <source>
        <dbReference type="ARBA" id="ARBA00023128"/>
    </source>
</evidence>
<comment type="caution">
    <text evidence="7">The sequence shown here is derived from an EMBL/GenBank/DDBJ whole genome shotgun (WGS) entry which is preliminary data.</text>
</comment>
<evidence type="ECO:0000313" key="7">
    <source>
        <dbReference type="EMBL" id="KPP56467.1"/>
    </source>
</evidence>
<dbReference type="Proteomes" id="UP000034805">
    <property type="component" value="Unassembled WGS sequence"/>
</dbReference>
<dbReference type="PANTHER" id="PTHR48182:SF2">
    <property type="entry name" value="PROTEIN SERAC1"/>
    <property type="match status" value="1"/>
</dbReference>
<dbReference type="GO" id="GO:0005739">
    <property type="term" value="C:mitochondrion"/>
    <property type="evidence" value="ECO:0007669"/>
    <property type="project" value="UniProtKB-SubCell"/>
</dbReference>
<gene>
    <name evidence="7" type="ORF">Z043_125909</name>
</gene>
<dbReference type="InterPro" id="IPR052374">
    <property type="entry name" value="SERAC1"/>
</dbReference>
<dbReference type="AlphaFoldDB" id="A0A0P7TSI8"/>
<evidence type="ECO:0000256" key="3">
    <source>
        <dbReference type="ARBA" id="ARBA00004370"/>
    </source>
</evidence>
<keyword evidence="6" id="KW-0472">Membrane</keyword>
<sequence>MLLDAWKDPALQPLVKNTKGIMFYSVPHRGTFMAEYSLNVRYLLFPSIEVKELCRDSPALRELNENFLSMVREHEFKVLSFTEMLPTSVGPMIKLHVVPAQSADLGIGDLIQVDVDHLNICKPENKDSFLYKRSLQFIRDAMGGHVVH</sequence>
<dbReference type="GO" id="GO:0005783">
    <property type="term" value="C:endoplasmic reticulum"/>
    <property type="evidence" value="ECO:0007669"/>
    <property type="project" value="UniProtKB-SubCell"/>
</dbReference>
<evidence type="ECO:0000256" key="2">
    <source>
        <dbReference type="ARBA" id="ARBA00004240"/>
    </source>
</evidence>
<evidence type="ECO:0000256" key="1">
    <source>
        <dbReference type="ARBA" id="ARBA00004173"/>
    </source>
</evidence>
<evidence type="ECO:0000313" key="8">
    <source>
        <dbReference type="Proteomes" id="UP000034805"/>
    </source>
</evidence>
<keyword evidence="5" id="KW-0496">Mitochondrion</keyword>
<dbReference type="PANTHER" id="PTHR48182">
    <property type="entry name" value="PROTEIN SERAC1"/>
    <property type="match status" value="1"/>
</dbReference>
<dbReference type="EMBL" id="JARO02020911">
    <property type="protein sequence ID" value="KPP56467.1"/>
    <property type="molecule type" value="Genomic_DNA"/>
</dbReference>
<protein>
    <submittedName>
        <fullName evidence="7">Uncharacterized protein</fullName>
    </submittedName>
</protein>
<organism evidence="7 8">
    <name type="scientific">Scleropages formosus</name>
    <name type="common">Asian bonytongue</name>
    <name type="synonym">Osteoglossum formosum</name>
    <dbReference type="NCBI Taxonomy" id="113540"/>
    <lineage>
        <taxon>Eukaryota</taxon>
        <taxon>Metazoa</taxon>
        <taxon>Chordata</taxon>
        <taxon>Craniata</taxon>
        <taxon>Vertebrata</taxon>
        <taxon>Euteleostomi</taxon>
        <taxon>Actinopterygii</taxon>
        <taxon>Neopterygii</taxon>
        <taxon>Teleostei</taxon>
        <taxon>Osteoglossocephala</taxon>
        <taxon>Osteoglossomorpha</taxon>
        <taxon>Osteoglossiformes</taxon>
        <taxon>Osteoglossidae</taxon>
        <taxon>Scleropages</taxon>
    </lineage>
</organism>
<accession>A0A0P7TSI8</accession>
<proteinExistence type="predicted"/>
<name>A0A0P7TSI8_SCLFO</name>
<reference evidence="7 8" key="1">
    <citation type="submission" date="2015-08" db="EMBL/GenBank/DDBJ databases">
        <title>The genome of the Asian arowana (Scleropages formosus).</title>
        <authorList>
            <person name="Tan M.H."/>
            <person name="Gan H.M."/>
            <person name="Croft L.J."/>
            <person name="Austin C.M."/>
        </authorList>
    </citation>
    <scope>NUCLEOTIDE SEQUENCE [LARGE SCALE GENOMIC DNA]</scope>
    <source>
        <strain evidence="7">Aro1</strain>
    </source>
</reference>
<evidence type="ECO:0000256" key="4">
    <source>
        <dbReference type="ARBA" id="ARBA00022824"/>
    </source>
</evidence>
<keyword evidence="4" id="KW-0256">Endoplasmic reticulum</keyword>
<evidence type="ECO:0000256" key="6">
    <source>
        <dbReference type="ARBA" id="ARBA00023136"/>
    </source>
</evidence>
<comment type="subcellular location">
    <subcellularLocation>
        <location evidence="2">Endoplasmic reticulum</location>
    </subcellularLocation>
    <subcellularLocation>
        <location evidence="3">Membrane</location>
    </subcellularLocation>
    <subcellularLocation>
        <location evidence="1">Mitochondrion</location>
    </subcellularLocation>
</comment>
<dbReference type="GO" id="GO:0016020">
    <property type="term" value="C:membrane"/>
    <property type="evidence" value="ECO:0007669"/>
    <property type="project" value="UniProtKB-SubCell"/>
</dbReference>